<evidence type="ECO:0000313" key="8">
    <source>
        <dbReference type="EMBL" id="AFG37045.1"/>
    </source>
</evidence>
<evidence type="ECO:0000256" key="2">
    <source>
        <dbReference type="ARBA" id="ARBA00022475"/>
    </source>
</evidence>
<organism evidence="8 9">
    <name type="scientific">Spirochaeta africana (strain ATCC 700263 / DSM 8902 / Z-7692)</name>
    <dbReference type="NCBI Taxonomy" id="889378"/>
    <lineage>
        <taxon>Bacteria</taxon>
        <taxon>Pseudomonadati</taxon>
        <taxon>Spirochaetota</taxon>
        <taxon>Spirochaetia</taxon>
        <taxon>Spirochaetales</taxon>
        <taxon>Spirochaetaceae</taxon>
        <taxon>Spirochaeta</taxon>
    </lineage>
</organism>
<keyword evidence="5 6" id="KW-0472">Membrane</keyword>
<feature type="transmembrane region" description="Helical" evidence="6">
    <location>
        <begin position="775"/>
        <end position="794"/>
    </location>
</feature>
<feature type="transmembrane region" description="Helical" evidence="6">
    <location>
        <begin position="318"/>
        <end position="338"/>
    </location>
</feature>
<proteinExistence type="predicted"/>
<evidence type="ECO:0000256" key="4">
    <source>
        <dbReference type="ARBA" id="ARBA00022989"/>
    </source>
</evidence>
<accession>H9UHQ2</accession>
<dbReference type="InterPro" id="IPR000731">
    <property type="entry name" value="SSD"/>
</dbReference>
<dbReference type="InterPro" id="IPR050545">
    <property type="entry name" value="Mycobact_MmpL"/>
</dbReference>
<reference evidence="9" key="1">
    <citation type="journal article" date="2013" name="Stand. Genomic Sci.">
        <title>Complete genome sequence of the halophilic bacterium Spirochaeta africana type strain (Z-7692(T)) from the alkaline Lake Magadi in the East African Rift.</title>
        <authorList>
            <person name="Liolos K."/>
            <person name="Abt B."/>
            <person name="Scheuner C."/>
            <person name="Teshima H."/>
            <person name="Held B."/>
            <person name="Lapidus A."/>
            <person name="Nolan M."/>
            <person name="Lucas S."/>
            <person name="Deshpande S."/>
            <person name="Cheng J.F."/>
            <person name="Tapia R."/>
            <person name="Goodwin L.A."/>
            <person name="Pitluck S."/>
            <person name="Pagani I."/>
            <person name="Ivanova N."/>
            <person name="Mavromatis K."/>
            <person name="Mikhailova N."/>
            <person name="Huntemann M."/>
            <person name="Pati A."/>
            <person name="Chen A."/>
            <person name="Palaniappan K."/>
            <person name="Land M."/>
            <person name="Rohde M."/>
            <person name="Tindall B.J."/>
            <person name="Detter J.C."/>
            <person name="Goker M."/>
            <person name="Bristow J."/>
            <person name="Eisen J.A."/>
            <person name="Markowitz V."/>
            <person name="Hugenholtz P."/>
            <person name="Woyke T."/>
            <person name="Klenk H.P."/>
            <person name="Kyrpides N.C."/>
        </authorList>
    </citation>
    <scope>NUCLEOTIDE SEQUENCE</scope>
    <source>
        <strain evidence="9">ATCC 700263 / DSM 8902 / Z-7692</strain>
    </source>
</reference>
<keyword evidence="9" id="KW-1185">Reference proteome</keyword>
<keyword evidence="4 6" id="KW-1133">Transmembrane helix</keyword>
<sequence>MRKKHMITAWLAEAAITRRKLVFLVFGLLLIGSLGLSRNLGVVFEPEQLLGGGNPVARQYFAIEEAFGQAQTMMVVVSGSDREAMIAAAHETVARVRASDELNPLFTSINLESDASYPLQWGLMLADEIADIEDTQRLLEQRSVLGFLTTLNDTIEEVVLDNEEQFVTNQDQWAGLAALGGFERITLTLQDALADGDAAAGGNTARAETASRSLIEAMFAGEQYNWNPNQDMLTMTFLPSFDVLDLDALNTAVKGVDAIAQQVDAEMPGVSLGVGGELAWGVARHEGAGADTLYPTLVALGLIVVLFFFSFTRVRKMLLALVALVCGIILTMGAITITVGHVSLITSIFAVILMGLGIDFGIHLVSNYDDFRLQGLEPADAMRKAMVAGGTPIMLGGITTAVAFFSLILASAPAIKEFGIVAGMGVIITLITMLLLFPALLMSFGGKGELKRARWRPMINFSFMGKLGEGIDAHPYIAILLAVVLTVGAIFTIPRNVIDFDPMNNSPRSHPYTQTLQQVIDGMEVSPFISFSVTDDVEEARRLSEAFRRNPLVARVVSVADFLPPADEIPARLERIAAGGPAGPLGSRDAADLDTPEGQQAVRTTEHVELLAQELQRLEWNVIEFGDLAVAGMGEDNLVVRRRDAMIREILGAEVGSPGREVFQNAIAAITADPQTSAVRLAALDTAFAGQMRQQQGHMMVDRAPTSADLPDEYRSSLVSRDGSQFLITVVPTAETQDSSDTIYEFMTTLNAVDDGLTGSIPLYVALVDELFSEAAQAAVWVMLAVFILLFLIFRHISHVLLAFVMVILGIVWMFGILPLTGTHLALTAGLVFPLLIGIGTDDAMHILHRYNHEGGQIVPALRYSGKAVLLTTITTMLAFGSLAVVGEMATIAAIGWLLFVGFGTCFIATVVVLPACLSIGRRITGGKK</sequence>
<feature type="domain" description="SSD" evidence="7">
    <location>
        <begin position="327"/>
        <end position="443"/>
    </location>
</feature>
<dbReference type="Proteomes" id="UP000007383">
    <property type="component" value="Chromosome"/>
</dbReference>
<dbReference type="PANTHER" id="PTHR33406:SF13">
    <property type="entry name" value="MEMBRANE PROTEIN YDFJ"/>
    <property type="match status" value="1"/>
</dbReference>
<dbReference type="GO" id="GO:0005886">
    <property type="term" value="C:plasma membrane"/>
    <property type="evidence" value="ECO:0007669"/>
    <property type="project" value="UniProtKB-SubCell"/>
</dbReference>
<dbReference type="RefSeq" id="WP_014455040.1">
    <property type="nucleotide sequence ID" value="NC_017098.1"/>
</dbReference>
<dbReference type="STRING" id="889378.Spiaf_0956"/>
<dbReference type="Pfam" id="PF03176">
    <property type="entry name" value="MMPL"/>
    <property type="match status" value="2"/>
</dbReference>
<dbReference type="SUPFAM" id="SSF82866">
    <property type="entry name" value="Multidrug efflux transporter AcrB transmembrane domain"/>
    <property type="match status" value="2"/>
</dbReference>
<dbReference type="InterPro" id="IPR004869">
    <property type="entry name" value="MMPL_dom"/>
</dbReference>
<feature type="transmembrane region" description="Helical" evidence="6">
    <location>
        <begin position="386"/>
        <end position="412"/>
    </location>
</feature>
<dbReference type="InterPro" id="IPR001036">
    <property type="entry name" value="Acrflvin-R"/>
</dbReference>
<evidence type="ECO:0000256" key="1">
    <source>
        <dbReference type="ARBA" id="ARBA00004651"/>
    </source>
</evidence>
<dbReference type="KEGG" id="sfc:Spiaf_0956"/>
<dbReference type="PANTHER" id="PTHR33406">
    <property type="entry name" value="MEMBRANE PROTEIN MJ1562-RELATED"/>
    <property type="match status" value="1"/>
</dbReference>
<evidence type="ECO:0000256" key="6">
    <source>
        <dbReference type="SAM" id="Phobius"/>
    </source>
</evidence>
<dbReference type="PROSITE" id="PS50156">
    <property type="entry name" value="SSD"/>
    <property type="match status" value="2"/>
</dbReference>
<feature type="transmembrane region" description="Helical" evidence="6">
    <location>
        <begin position="473"/>
        <end position="493"/>
    </location>
</feature>
<evidence type="ECO:0000256" key="5">
    <source>
        <dbReference type="ARBA" id="ARBA00023136"/>
    </source>
</evidence>
<dbReference type="eggNOG" id="COG1033">
    <property type="taxonomic scope" value="Bacteria"/>
</dbReference>
<keyword evidence="3 6" id="KW-0812">Transmembrane</keyword>
<dbReference type="OrthoDB" id="9809027at2"/>
<feature type="transmembrane region" description="Helical" evidence="6">
    <location>
        <begin position="344"/>
        <end position="365"/>
    </location>
</feature>
<gene>
    <name evidence="8" type="ordered locus">Spiaf_0956</name>
</gene>
<evidence type="ECO:0000259" key="7">
    <source>
        <dbReference type="PROSITE" id="PS50156"/>
    </source>
</evidence>
<keyword evidence="2" id="KW-1003">Cell membrane</keyword>
<evidence type="ECO:0000256" key="3">
    <source>
        <dbReference type="ARBA" id="ARBA00022692"/>
    </source>
</evidence>
<comment type="subcellular location">
    <subcellularLocation>
        <location evidence="1">Cell membrane</location>
        <topology evidence="1">Multi-pass membrane protein</topology>
    </subcellularLocation>
</comment>
<feature type="domain" description="SSD" evidence="7">
    <location>
        <begin position="809"/>
        <end position="920"/>
    </location>
</feature>
<feature type="transmembrane region" description="Helical" evidence="6">
    <location>
        <begin position="868"/>
        <end position="886"/>
    </location>
</feature>
<dbReference type="Gene3D" id="1.20.1640.10">
    <property type="entry name" value="Multidrug efflux transporter AcrB transmembrane domain"/>
    <property type="match status" value="2"/>
</dbReference>
<feature type="transmembrane region" description="Helical" evidence="6">
    <location>
        <begin position="293"/>
        <end position="311"/>
    </location>
</feature>
<evidence type="ECO:0000313" key="9">
    <source>
        <dbReference type="Proteomes" id="UP000007383"/>
    </source>
</evidence>
<dbReference type="PATRIC" id="fig|889378.3.peg.958"/>
<feature type="transmembrane region" description="Helical" evidence="6">
    <location>
        <begin position="801"/>
        <end position="820"/>
    </location>
</feature>
<dbReference type="GO" id="GO:0022857">
    <property type="term" value="F:transmembrane transporter activity"/>
    <property type="evidence" value="ECO:0007669"/>
    <property type="project" value="InterPro"/>
</dbReference>
<dbReference type="EMBL" id="CP003282">
    <property type="protein sequence ID" value="AFG37045.1"/>
    <property type="molecule type" value="Genomic_DNA"/>
</dbReference>
<dbReference type="PRINTS" id="PR00702">
    <property type="entry name" value="ACRIFLAVINRP"/>
</dbReference>
<dbReference type="HOGENOM" id="CLU_009099_0_0_12"/>
<dbReference type="AlphaFoldDB" id="H9UHQ2"/>
<name>H9UHQ2_SPIAZ</name>
<feature type="transmembrane region" description="Helical" evidence="6">
    <location>
        <begin position="418"/>
        <end position="444"/>
    </location>
</feature>
<protein>
    <submittedName>
        <fullName evidence="8">Putative RND superfamily exporter</fullName>
    </submittedName>
</protein>
<feature type="transmembrane region" description="Helical" evidence="6">
    <location>
        <begin position="892"/>
        <end position="920"/>
    </location>
</feature>
<feature type="transmembrane region" description="Helical" evidence="6">
    <location>
        <begin position="826"/>
        <end position="848"/>
    </location>
</feature>